<evidence type="ECO:0000313" key="2">
    <source>
        <dbReference type="EMBL" id="SFQ81164.1"/>
    </source>
</evidence>
<dbReference type="InterPro" id="IPR047801">
    <property type="entry name" value="Peptidase_C45"/>
</dbReference>
<reference evidence="2 3" key="1">
    <citation type="submission" date="2016-10" db="EMBL/GenBank/DDBJ databases">
        <authorList>
            <person name="Varghese N."/>
            <person name="Submissions S."/>
        </authorList>
    </citation>
    <scope>NUCLEOTIDE SEQUENCE [LARGE SCALE GENOMIC DNA]</scope>
    <source>
        <strain evidence="2 3">DSM 13796</strain>
    </source>
</reference>
<proteinExistence type="predicted"/>
<dbReference type="PANTHER" id="PTHR34180:SF1">
    <property type="entry name" value="BETA-ALANYL-DOPAMINE_CARCININE HYDROLASE"/>
    <property type="match status" value="1"/>
</dbReference>
<organism evidence="2 3">
    <name type="scientific">Priestia endophytica DSM 13796</name>
    <dbReference type="NCBI Taxonomy" id="1121089"/>
    <lineage>
        <taxon>Bacteria</taxon>
        <taxon>Bacillati</taxon>
        <taxon>Bacillota</taxon>
        <taxon>Bacilli</taxon>
        <taxon>Bacillales</taxon>
        <taxon>Bacillaceae</taxon>
        <taxon>Priestia</taxon>
    </lineage>
</organism>
<comment type="caution">
    <text evidence="2">The sequence shown here is derived from an EMBL/GenBank/DDBJ whole genome shotgun (WGS) entry which is preliminary data.</text>
</comment>
<feature type="domain" description="Peptidase C45 hydrolase" evidence="1">
    <location>
        <begin position="106"/>
        <end position="314"/>
    </location>
</feature>
<keyword evidence="3" id="KW-1185">Reference proteome</keyword>
<dbReference type="InterPro" id="IPR005079">
    <property type="entry name" value="Peptidase_C45_hydrolase"/>
</dbReference>
<protein>
    <submittedName>
        <fullName evidence="2">Predicted choloylglycine hydrolase</fullName>
    </submittedName>
</protein>
<dbReference type="Gene3D" id="3.60.60.10">
    <property type="entry name" value="Penicillin V Acylase, Chain A"/>
    <property type="match status" value="1"/>
</dbReference>
<evidence type="ECO:0000313" key="3">
    <source>
        <dbReference type="Proteomes" id="UP000182762"/>
    </source>
</evidence>
<dbReference type="EMBL" id="FOXX01000010">
    <property type="protein sequence ID" value="SFQ81164.1"/>
    <property type="molecule type" value="Genomic_DNA"/>
</dbReference>
<dbReference type="GO" id="GO:0016787">
    <property type="term" value="F:hydrolase activity"/>
    <property type="evidence" value="ECO:0007669"/>
    <property type="project" value="UniProtKB-KW"/>
</dbReference>
<dbReference type="RefSeq" id="WP_061805964.1">
    <property type="nucleotide sequence ID" value="NZ_FOXX01000010.1"/>
</dbReference>
<dbReference type="SUPFAM" id="SSF56235">
    <property type="entry name" value="N-terminal nucleophile aminohydrolases (Ntn hydrolases)"/>
    <property type="match status" value="1"/>
</dbReference>
<dbReference type="GeneID" id="93712313"/>
<evidence type="ECO:0000259" key="1">
    <source>
        <dbReference type="Pfam" id="PF03417"/>
    </source>
</evidence>
<dbReference type="NCBIfam" id="NF040521">
    <property type="entry name" value="C45_proenzyme"/>
    <property type="match status" value="1"/>
</dbReference>
<name>A0A1I6BJT0_9BACI</name>
<dbReference type="PANTHER" id="PTHR34180">
    <property type="entry name" value="PEPTIDASE C45"/>
    <property type="match status" value="1"/>
</dbReference>
<dbReference type="Pfam" id="PF03417">
    <property type="entry name" value="AAT"/>
    <property type="match status" value="1"/>
</dbReference>
<keyword evidence="2" id="KW-0378">Hydrolase</keyword>
<accession>A0A1I6BJT0</accession>
<sequence length="351" mass="40693">MQSIFVNVKQGRGTSYELGHMLGKWHKGTILYESHKKRRKKSLRSYPIQIKEARKRVEEFAPHVWEELEGISDGMKWRLEDVVHEYSGYQGEWKKSGCSALMAEGFYARNYDYHPKTYDGRFLLWQPSEAYASIGFAQRLIGRMDGMNEKGLSIGYHFVHRKKAGDGFICCSIARFILDTCQTTEEAVEVLRNIPHRHSFNYTMNDKNDRAAIVEASPRGVNVSYGRSLACSNHFRAEELQDENRRHLVESKERLAKLEEALENPLTPYQAFELFNHTDYPFFKRDYRNSAGTIHSSVYAPKTGRVYIGVGENRRPVIFSFYDWIKGQKNVITKIKGEVDTNLDFPHLSIL</sequence>
<gene>
    <name evidence="2" type="ORF">SAMN02745910_03728</name>
</gene>
<dbReference type="InterPro" id="IPR047794">
    <property type="entry name" value="C45_proenzyme-like"/>
</dbReference>
<dbReference type="CDD" id="cd01935">
    <property type="entry name" value="Ntn_CGH_like"/>
    <property type="match status" value="1"/>
</dbReference>
<dbReference type="Proteomes" id="UP000182762">
    <property type="component" value="Unassembled WGS sequence"/>
</dbReference>
<dbReference type="InterPro" id="IPR029055">
    <property type="entry name" value="Ntn_hydrolases_N"/>
</dbReference>